<accession>A0AAT9LDS0</accession>
<reference evidence="1" key="1">
    <citation type="submission" date="2020-10" db="EMBL/GenBank/DDBJ databases">
        <authorList>
            <person name="Kadnikov V."/>
            <person name="Beletsky A.V."/>
            <person name="Mardanov A.V."/>
            <person name="Karnachuk O.V."/>
            <person name="Ravin N.V."/>
        </authorList>
    </citation>
    <scope>NUCLEOTIDE SEQUENCE</scope>
    <source>
        <strain evidence="1">Bu02</strain>
    </source>
</reference>
<dbReference type="AlphaFoldDB" id="A0AAT9LDS0"/>
<reference evidence="1" key="2">
    <citation type="journal article" date="2023" name="Biology">
        <title>Prokaryotic Life Associated with Coal-Fire Gas Vents Revealed by Metagenomics.</title>
        <authorList>
            <person name="Kadnikov V.V."/>
            <person name="Mardanov A.V."/>
            <person name="Beletsky A.V."/>
            <person name="Karnachuk O.V."/>
            <person name="Ravin N.V."/>
        </authorList>
    </citation>
    <scope>NUCLEOTIDE SEQUENCE</scope>
    <source>
        <strain evidence="1">Bu02</strain>
    </source>
</reference>
<organism evidence="1">
    <name type="scientific">Candidatus Fermentithermobacillus carboniphilus</name>
    <dbReference type="NCBI Taxonomy" id="3085328"/>
    <lineage>
        <taxon>Bacteria</taxon>
        <taxon>Bacillati</taxon>
        <taxon>Bacillota</taxon>
        <taxon>Candidatus Fermentithermobacillia</taxon>
        <taxon>Candidatus Fermentithermobacillales</taxon>
        <taxon>Candidatus Fermentithermobacillaceae</taxon>
        <taxon>Candidatus Fermentithermobacillus</taxon>
    </lineage>
</organism>
<dbReference type="EMBL" id="CP062796">
    <property type="protein sequence ID" value="QUL99163.1"/>
    <property type="molecule type" value="Genomic_DNA"/>
</dbReference>
<dbReference type="KEGG" id="fcz:IMF26_03600"/>
<protein>
    <submittedName>
        <fullName evidence="1">Uncharacterized protein</fullName>
    </submittedName>
</protein>
<proteinExistence type="predicted"/>
<sequence length="49" mass="5772">MEVFLRGGRAAAEERALLREYTRMEIRRFLAVDKVDEETVCKVKQLLCQ</sequence>
<evidence type="ECO:0000313" key="1">
    <source>
        <dbReference type="EMBL" id="QUL99163.1"/>
    </source>
</evidence>
<name>A0AAT9LDS0_9FIRM</name>
<gene>
    <name evidence="1" type="ORF">IMF26_03600</name>
</gene>